<accession>A0ABQ3K8T1</accession>
<reference evidence="4" key="1">
    <citation type="journal article" date="2019" name="Int. J. Syst. Evol. Microbiol.">
        <title>The Global Catalogue of Microorganisms (GCM) 10K type strain sequencing project: providing services to taxonomists for standard genome sequencing and annotation.</title>
        <authorList>
            <consortium name="The Broad Institute Genomics Platform"/>
            <consortium name="The Broad Institute Genome Sequencing Center for Infectious Disease"/>
            <person name="Wu L."/>
            <person name="Ma J."/>
        </authorList>
    </citation>
    <scope>NUCLEOTIDE SEQUENCE [LARGE SCALE GENOMIC DNA]</scope>
    <source>
        <strain evidence="4">CGMCC 1.18439</strain>
    </source>
</reference>
<name>A0ABQ3K8T1_9DEIO</name>
<sequence>MNPVLSRIPVKMLGDVLSTRALERIIQDAAQERRIHPAQLDAQALESVLKKEIYRRLQTTMPAQMAKKRVLDVLAEVQRVAAEVGTVDYVPVDLSGLEEGVRRFTLYFDWPESQRLRGVLSMARQEESVGNDVSALLQEGESLIEQMDRRLAEGLVLQGQDLAELQASFERISAVGGREVRRLETLLEQVADAQKQGMLLPGEVERARTISLKLRRQVESSVVQSNPGETTPDPAAEAKIRALELEHMGRRLGDVLAEFGPLISVRPELEAHAAALSDALASGALTEQAVAEWQQSLNDQRSQLREEQLAQLGELESQLSQLPPGEETDKARVMLGLARHTLEEGGLAVSELRDLDLTVQALQSSPGGASETLRQQRELSELERSARAVAGAAEELAPQISQAREALMRGEDVDIDSLYSVLERRMGQAAQEREELNARADHVVQEYDTVRDLAGETIQKLGRLADTLRAQRRLGQLSAQARERYVQTLTEAEALLDEAHAEHQAAQEVTASFGEDALSDLLGIFDLEGTEDSAASDLFEIDANEPEPGSDLLVDEHSQVTAPSETSASDAPANAAESGFNPFAFLPGAAPAEDTSSKAALHAEADDSSPAMSITEPPMTEPEHLPEHAWLITHGQRQAGSPDYTAERLAPLLESAAELGITRLRFEDSDWSWSARRSAAGTWRLARAADAATLELNHGAWLKQD</sequence>
<evidence type="ECO:0000313" key="4">
    <source>
        <dbReference type="Proteomes" id="UP000632154"/>
    </source>
</evidence>
<evidence type="ECO:0000256" key="2">
    <source>
        <dbReference type="SAM" id="MobiDB-lite"/>
    </source>
</evidence>
<feature type="coiled-coil region" evidence="1">
    <location>
        <begin position="482"/>
        <end position="509"/>
    </location>
</feature>
<keyword evidence="4" id="KW-1185">Reference proteome</keyword>
<dbReference type="Proteomes" id="UP000632154">
    <property type="component" value="Unassembled WGS sequence"/>
</dbReference>
<evidence type="ECO:0000256" key="1">
    <source>
        <dbReference type="SAM" id="Coils"/>
    </source>
</evidence>
<keyword evidence="1" id="KW-0175">Coiled coil</keyword>
<feature type="coiled-coil region" evidence="1">
    <location>
        <begin position="419"/>
        <end position="446"/>
    </location>
</feature>
<organism evidence="3 4">
    <name type="scientific">Deinococcus piscis</name>
    <dbReference type="NCBI Taxonomy" id="394230"/>
    <lineage>
        <taxon>Bacteria</taxon>
        <taxon>Thermotogati</taxon>
        <taxon>Deinococcota</taxon>
        <taxon>Deinococci</taxon>
        <taxon>Deinococcales</taxon>
        <taxon>Deinococcaceae</taxon>
        <taxon>Deinococcus</taxon>
    </lineage>
</organism>
<evidence type="ECO:0000313" key="3">
    <source>
        <dbReference type="EMBL" id="GHG03953.1"/>
    </source>
</evidence>
<comment type="caution">
    <text evidence="3">The sequence shown here is derived from an EMBL/GenBank/DDBJ whole genome shotgun (WGS) entry which is preliminary data.</text>
</comment>
<protein>
    <submittedName>
        <fullName evidence="3">Uncharacterized protein</fullName>
    </submittedName>
</protein>
<feature type="region of interest" description="Disordered" evidence="2">
    <location>
        <begin position="557"/>
        <end position="621"/>
    </location>
</feature>
<proteinExistence type="predicted"/>
<feature type="compositionally biased region" description="Polar residues" evidence="2">
    <location>
        <begin position="559"/>
        <end position="569"/>
    </location>
</feature>
<dbReference type="EMBL" id="BNAL01000018">
    <property type="protein sequence ID" value="GHG03953.1"/>
    <property type="molecule type" value="Genomic_DNA"/>
</dbReference>
<gene>
    <name evidence="3" type="ORF">GCM10017783_15650</name>
</gene>